<feature type="transmembrane region" description="Helical" evidence="7">
    <location>
        <begin position="49"/>
        <end position="70"/>
    </location>
</feature>
<feature type="region of interest" description="Disordered" evidence="6">
    <location>
        <begin position="373"/>
        <end position="405"/>
    </location>
</feature>
<feature type="transmembrane region" description="Helical" evidence="7">
    <location>
        <begin position="288"/>
        <end position="310"/>
    </location>
</feature>
<feature type="region of interest" description="Disordered" evidence="6">
    <location>
        <begin position="424"/>
        <end position="452"/>
    </location>
</feature>
<dbReference type="PANTHER" id="PTHR10383">
    <property type="entry name" value="SERINE INCORPORATOR"/>
    <property type="match status" value="1"/>
</dbReference>
<evidence type="ECO:0000256" key="3">
    <source>
        <dbReference type="ARBA" id="ARBA00022692"/>
    </source>
</evidence>
<feature type="transmembrane region" description="Helical" evidence="7">
    <location>
        <begin position="5"/>
        <end position="21"/>
    </location>
</feature>
<evidence type="ECO:0000256" key="5">
    <source>
        <dbReference type="ARBA" id="ARBA00023136"/>
    </source>
</evidence>
<dbReference type="EMBL" id="CM008053">
    <property type="protein sequence ID" value="PVH33439.1"/>
    <property type="molecule type" value="Genomic_DNA"/>
</dbReference>
<proteinExistence type="inferred from homology"/>
<feature type="compositionally biased region" description="Polar residues" evidence="6">
    <location>
        <begin position="379"/>
        <end position="391"/>
    </location>
</feature>
<name>A0A2T8I700_9POAL</name>
<feature type="transmembrane region" description="Helical" evidence="7">
    <location>
        <begin position="154"/>
        <end position="175"/>
    </location>
</feature>
<feature type="transmembrane region" description="Helical" evidence="7">
    <location>
        <begin position="181"/>
        <end position="200"/>
    </location>
</feature>
<feature type="transmembrane region" description="Helical" evidence="7">
    <location>
        <begin position="330"/>
        <end position="354"/>
    </location>
</feature>
<dbReference type="Gramene" id="PVH33439">
    <property type="protein sequence ID" value="PVH33439"/>
    <property type="gene ID" value="PAHAL_8G004300"/>
</dbReference>
<dbReference type="Proteomes" id="UP000243499">
    <property type="component" value="Chromosome 8"/>
</dbReference>
<dbReference type="AlphaFoldDB" id="A0A2T8I700"/>
<feature type="transmembrane region" description="Helical" evidence="7">
    <location>
        <begin position="476"/>
        <end position="498"/>
    </location>
</feature>
<protein>
    <recommendedName>
        <fullName evidence="9">Serine incorporator</fullName>
    </recommendedName>
</protein>
<evidence type="ECO:0000256" key="7">
    <source>
        <dbReference type="SAM" id="Phobius"/>
    </source>
</evidence>
<gene>
    <name evidence="8" type="ORF">PAHAL_8G004300</name>
</gene>
<dbReference type="GO" id="GO:0016020">
    <property type="term" value="C:membrane"/>
    <property type="evidence" value="ECO:0007669"/>
    <property type="project" value="UniProtKB-SubCell"/>
</dbReference>
<keyword evidence="3 7" id="KW-0812">Transmembrane</keyword>
<accession>A0A2T8I700</accession>
<reference evidence="8" key="1">
    <citation type="submission" date="2018-04" db="EMBL/GenBank/DDBJ databases">
        <title>WGS assembly of Panicum hallii.</title>
        <authorList>
            <person name="Lovell J."/>
            <person name="Jenkins J."/>
            <person name="Lowry D."/>
            <person name="Mamidi S."/>
            <person name="Sreedasyam A."/>
            <person name="Weng X."/>
            <person name="Barry K."/>
            <person name="Bonette J."/>
            <person name="Campitelli B."/>
            <person name="Daum C."/>
            <person name="Gordon S."/>
            <person name="Gould B."/>
            <person name="Lipzen A."/>
            <person name="Macqueen A."/>
            <person name="Palacio-Mejia J."/>
            <person name="Plott C."/>
            <person name="Shakirov E."/>
            <person name="Shu S."/>
            <person name="Yoshinaga Y."/>
            <person name="Zane M."/>
            <person name="Rokhsar D."/>
            <person name="Grimwood J."/>
            <person name="Schmutz J."/>
            <person name="Juenger T."/>
        </authorList>
    </citation>
    <scope>NUCLEOTIDE SEQUENCE [LARGE SCALE GENOMIC DNA]</scope>
    <source>
        <strain evidence="8">FIL2</strain>
    </source>
</reference>
<evidence type="ECO:0000256" key="6">
    <source>
        <dbReference type="SAM" id="MobiDB-lite"/>
    </source>
</evidence>
<evidence type="ECO:0000256" key="2">
    <source>
        <dbReference type="ARBA" id="ARBA00006665"/>
    </source>
</evidence>
<comment type="subcellular location">
    <subcellularLocation>
        <location evidence="1">Membrane</location>
        <topology evidence="1">Multi-pass membrane protein</topology>
    </subcellularLocation>
</comment>
<comment type="similarity">
    <text evidence="2">Belongs to the TDE1 family.</text>
</comment>
<dbReference type="PANTHER" id="PTHR10383:SF44">
    <property type="entry name" value="SERINC-DOMAIN CONTAINING SERINE AND SPHINGOLIPID BIOSYNTHESIS PROTEIN"/>
    <property type="match status" value="1"/>
</dbReference>
<keyword evidence="4 7" id="KW-1133">Transmembrane helix</keyword>
<evidence type="ECO:0000313" key="8">
    <source>
        <dbReference type="EMBL" id="PVH33439.1"/>
    </source>
</evidence>
<evidence type="ECO:0000256" key="1">
    <source>
        <dbReference type="ARBA" id="ARBA00004141"/>
    </source>
</evidence>
<keyword evidence="5 7" id="KW-0472">Membrane</keyword>
<dbReference type="Pfam" id="PF03348">
    <property type="entry name" value="Serinc"/>
    <property type="match status" value="2"/>
</dbReference>
<organism evidence="8">
    <name type="scientific">Panicum hallii</name>
    <dbReference type="NCBI Taxonomy" id="206008"/>
    <lineage>
        <taxon>Eukaryota</taxon>
        <taxon>Viridiplantae</taxon>
        <taxon>Streptophyta</taxon>
        <taxon>Embryophyta</taxon>
        <taxon>Tracheophyta</taxon>
        <taxon>Spermatophyta</taxon>
        <taxon>Magnoliopsida</taxon>
        <taxon>Liliopsida</taxon>
        <taxon>Poales</taxon>
        <taxon>Poaceae</taxon>
        <taxon>PACMAD clade</taxon>
        <taxon>Panicoideae</taxon>
        <taxon>Panicodae</taxon>
        <taxon>Paniceae</taxon>
        <taxon>Panicinae</taxon>
        <taxon>Panicum</taxon>
        <taxon>Panicum sect. Panicum</taxon>
    </lineage>
</organism>
<feature type="transmembrane region" description="Helical" evidence="7">
    <location>
        <begin position="82"/>
        <end position="102"/>
    </location>
</feature>
<dbReference type="InterPro" id="IPR005016">
    <property type="entry name" value="TDE1/TMS"/>
</dbReference>
<feature type="transmembrane region" description="Helical" evidence="7">
    <location>
        <begin position="114"/>
        <end position="134"/>
    </location>
</feature>
<sequence>MVVRYIYAVLFLLANIFAWVVRQSHVAFFEGQRHTGCHGDRDCLAAEGVLMISLTSFLFFLVMFLSTVCTRKVHDRRNSWHCQWWLAKIVLLAGSIMISTFAPSELIQLYGKVVAPFGAGVFLSTQLLSVIRYITRWNNKWCIRDSENHYLEVIAVSIIMYSGSTVGIILMSLWYTSCWLNIAFIGTTALLVCLMPLIALKTKANGFYMEPGLVGAYGVFLCYSAIKSEPETSCYKKEKAGAGADWKTIISFLGELMSTAASAFSTGKDYKTIQLRNGIVIRLEDDVPYGYGFFHFIFTMGSMYFGMLFLGWDTHHIMEKFSVDVGWMSAWVHIVNEGLAVISFVAILVARIYGIGWLRQLLARIFGIGGQQQQPPPSSEMNILRSSNNDDGTGAAPRSPPPLPQATEEFQEVVSSNDDIAGPPPLPVNIGSRNDDVHAAGSSSSRPAACVTAGRRRVPGGNWWTTIMRRLTTRKLMLFFLCVHVTFILSLAFLYMMYTHRSTQ</sequence>
<evidence type="ECO:0000256" key="4">
    <source>
        <dbReference type="ARBA" id="ARBA00022989"/>
    </source>
</evidence>
<evidence type="ECO:0008006" key="9">
    <source>
        <dbReference type="Google" id="ProtNLM"/>
    </source>
</evidence>